<dbReference type="PIRSF" id="PIRSF000535">
    <property type="entry name" value="1PFK/6PFK/LacC"/>
    <property type="match status" value="1"/>
</dbReference>
<dbReference type="InterPro" id="IPR011611">
    <property type="entry name" value="PfkB_dom"/>
</dbReference>
<dbReference type="OrthoDB" id="9801219at2"/>
<evidence type="ECO:0000256" key="5">
    <source>
        <dbReference type="ARBA" id="ARBA00022840"/>
    </source>
</evidence>
<dbReference type="GO" id="GO:0008662">
    <property type="term" value="F:1-phosphofructokinase activity"/>
    <property type="evidence" value="ECO:0007669"/>
    <property type="project" value="UniProtKB-UniRule"/>
</dbReference>
<comment type="catalytic activity">
    <reaction evidence="6 8">
        <text>beta-D-fructose 1-phosphate + ATP = beta-D-fructose 1,6-bisphosphate + ADP + H(+)</text>
        <dbReference type="Rhea" id="RHEA:14213"/>
        <dbReference type="ChEBI" id="CHEBI:15378"/>
        <dbReference type="ChEBI" id="CHEBI:30616"/>
        <dbReference type="ChEBI" id="CHEBI:32966"/>
        <dbReference type="ChEBI" id="CHEBI:138881"/>
        <dbReference type="ChEBI" id="CHEBI:456216"/>
        <dbReference type="EC" id="2.7.1.56"/>
    </reaction>
</comment>
<evidence type="ECO:0000256" key="4">
    <source>
        <dbReference type="ARBA" id="ARBA00022777"/>
    </source>
</evidence>
<comment type="caution">
    <text evidence="10">The sequence shown here is derived from an EMBL/GenBank/DDBJ whole genome shotgun (WGS) entry which is preliminary data.</text>
</comment>
<name>A0A511QFP2_9VIBR</name>
<comment type="function">
    <text evidence="8">Catalyzes the ATP-dependent phosphorylation of fructose-l-phosphate to fructose-l,6-bisphosphate.</text>
</comment>
<comment type="similarity">
    <text evidence="1 7 8">Belongs to the carbohydrate kinase PfkB family.</text>
</comment>
<dbReference type="InterPro" id="IPR002173">
    <property type="entry name" value="Carboh/pur_kinase_PfkB_CS"/>
</dbReference>
<protein>
    <recommendedName>
        <fullName evidence="7">Phosphofructokinase</fullName>
    </recommendedName>
</protein>
<evidence type="ECO:0000313" key="10">
    <source>
        <dbReference type="EMBL" id="GEM76123.1"/>
    </source>
</evidence>
<dbReference type="Proteomes" id="UP000321922">
    <property type="component" value="Unassembled WGS sequence"/>
</dbReference>
<sequence length="326" mass="35296">MICQTTPNTSTKKVVTVTLNPALDLTGSLDTLNVGNVNIINESHFHAAGKGINVAKVLAQLGAEVTVTGFLGQNNTEPFEQLFNQLNVTDAFIRVAGDTRINVKLVEDNGQVSEINFPGLQISKDSIAQFENTLYQLMSNHDYFVFSGSLPAGVCPTQLAIWIEHLGINGKKVMFDSSKSALAEGIKATPWLIKPNHEELGEYLGRELDTKQACIEGINQLSHTGIKNTIVSMGSLGVIWRIKDEYLYAQPPVIPVVSTVGAGDSLVAGICWGHIQSMEPIKLLRFATALSALAVTQIGVGFTSQNELKFILEQTQVSHLSADHLL</sequence>
<dbReference type="EMBL" id="BJXJ01000020">
    <property type="protein sequence ID" value="GEM76123.1"/>
    <property type="molecule type" value="Genomic_DNA"/>
</dbReference>
<dbReference type="InterPro" id="IPR022463">
    <property type="entry name" value="1-PFruKinase"/>
</dbReference>
<dbReference type="NCBIfam" id="TIGR03828">
    <property type="entry name" value="pfkB"/>
    <property type="match status" value="1"/>
</dbReference>
<dbReference type="NCBIfam" id="TIGR03168">
    <property type="entry name" value="1-PFK"/>
    <property type="match status" value="1"/>
</dbReference>
<reference evidence="10 11" key="1">
    <citation type="submission" date="2019-07" db="EMBL/GenBank/DDBJ databases">
        <title>Whole genome shotgun sequence of Vibrio sagamiensis NBRC 104589.</title>
        <authorList>
            <person name="Hosoyama A."/>
            <person name="Uohara A."/>
            <person name="Ohji S."/>
            <person name="Ichikawa N."/>
        </authorList>
    </citation>
    <scope>NUCLEOTIDE SEQUENCE [LARGE SCALE GENOMIC DNA]</scope>
    <source>
        <strain evidence="10 11">NBRC 104589</strain>
    </source>
</reference>
<proteinExistence type="inferred from homology"/>
<evidence type="ECO:0000256" key="2">
    <source>
        <dbReference type="ARBA" id="ARBA00022679"/>
    </source>
</evidence>
<dbReference type="GO" id="GO:0016052">
    <property type="term" value="P:carbohydrate catabolic process"/>
    <property type="evidence" value="ECO:0007669"/>
    <property type="project" value="UniProtKB-ARBA"/>
</dbReference>
<dbReference type="AlphaFoldDB" id="A0A511QFP2"/>
<dbReference type="CDD" id="cd01164">
    <property type="entry name" value="FruK_PfkB_like"/>
    <property type="match status" value="1"/>
</dbReference>
<keyword evidence="11" id="KW-1185">Reference proteome</keyword>
<dbReference type="GO" id="GO:0044281">
    <property type="term" value="P:small molecule metabolic process"/>
    <property type="evidence" value="ECO:0007669"/>
    <property type="project" value="UniProtKB-ARBA"/>
</dbReference>
<keyword evidence="3 8" id="KW-0547">Nucleotide-binding</keyword>
<dbReference type="PANTHER" id="PTHR46566:SF5">
    <property type="entry name" value="1-PHOSPHOFRUCTOKINASE"/>
    <property type="match status" value="1"/>
</dbReference>
<evidence type="ECO:0000256" key="8">
    <source>
        <dbReference type="RuleBase" id="RU369061"/>
    </source>
</evidence>
<dbReference type="InterPro" id="IPR029056">
    <property type="entry name" value="Ribokinase-like"/>
</dbReference>
<dbReference type="SUPFAM" id="SSF53613">
    <property type="entry name" value="Ribokinase-like"/>
    <property type="match status" value="1"/>
</dbReference>
<keyword evidence="4 8" id="KW-0418">Kinase</keyword>
<evidence type="ECO:0000259" key="9">
    <source>
        <dbReference type="Pfam" id="PF00294"/>
    </source>
</evidence>
<keyword evidence="2 7" id="KW-0808">Transferase</keyword>
<accession>A0A511QFP2</accession>
<evidence type="ECO:0000313" key="11">
    <source>
        <dbReference type="Proteomes" id="UP000321922"/>
    </source>
</evidence>
<dbReference type="Pfam" id="PF00294">
    <property type="entry name" value="PfkB"/>
    <property type="match status" value="1"/>
</dbReference>
<dbReference type="PANTHER" id="PTHR46566">
    <property type="entry name" value="1-PHOSPHOFRUCTOKINASE-RELATED"/>
    <property type="match status" value="1"/>
</dbReference>
<evidence type="ECO:0000256" key="1">
    <source>
        <dbReference type="ARBA" id="ARBA00010688"/>
    </source>
</evidence>
<dbReference type="PROSITE" id="PS00583">
    <property type="entry name" value="PFKB_KINASES_1"/>
    <property type="match status" value="1"/>
</dbReference>
<evidence type="ECO:0000256" key="3">
    <source>
        <dbReference type="ARBA" id="ARBA00022741"/>
    </source>
</evidence>
<dbReference type="Gene3D" id="3.40.1190.20">
    <property type="match status" value="1"/>
</dbReference>
<organism evidence="10 11">
    <name type="scientific">Vibrio sagamiensis NBRC 104589</name>
    <dbReference type="NCBI Taxonomy" id="1219064"/>
    <lineage>
        <taxon>Bacteria</taxon>
        <taxon>Pseudomonadati</taxon>
        <taxon>Pseudomonadota</taxon>
        <taxon>Gammaproteobacteria</taxon>
        <taxon>Vibrionales</taxon>
        <taxon>Vibrionaceae</taxon>
        <taxon>Vibrio</taxon>
    </lineage>
</organism>
<dbReference type="RefSeq" id="WP_039982248.1">
    <property type="nucleotide sequence ID" value="NZ_BAOJ01000098.1"/>
</dbReference>
<keyword evidence="5 8" id="KW-0067">ATP-binding</keyword>
<evidence type="ECO:0000256" key="7">
    <source>
        <dbReference type="PIRNR" id="PIRNR000535"/>
    </source>
</evidence>
<evidence type="ECO:0000256" key="6">
    <source>
        <dbReference type="ARBA" id="ARBA00047745"/>
    </source>
</evidence>
<dbReference type="InterPro" id="IPR017583">
    <property type="entry name" value="Tagatose/fructose_Pkinase"/>
</dbReference>
<gene>
    <name evidence="10" type="ORF">VSA01S_22350</name>
</gene>
<dbReference type="GO" id="GO:0005524">
    <property type="term" value="F:ATP binding"/>
    <property type="evidence" value="ECO:0007669"/>
    <property type="project" value="UniProtKB-UniRule"/>
</dbReference>
<dbReference type="GO" id="GO:0005829">
    <property type="term" value="C:cytosol"/>
    <property type="evidence" value="ECO:0007669"/>
    <property type="project" value="TreeGrafter"/>
</dbReference>
<feature type="domain" description="Carbohydrate kinase PfkB" evidence="9">
    <location>
        <begin position="35"/>
        <end position="303"/>
    </location>
</feature>
<dbReference type="FunFam" id="3.40.1190.20:FF:000001">
    <property type="entry name" value="Phosphofructokinase"/>
    <property type="match status" value="1"/>
</dbReference>